<reference evidence="3" key="1">
    <citation type="submission" date="2020-10" db="EMBL/GenBank/DDBJ databases">
        <authorList>
            <person name="Castelo-Branco R."/>
            <person name="Eusebio N."/>
            <person name="Adriana R."/>
            <person name="Vieira A."/>
            <person name="Brugerolle De Fraissinette N."/>
            <person name="Rezende De Castro R."/>
            <person name="Schneider M.P."/>
            <person name="Vasconcelos V."/>
            <person name="Leao P.N."/>
        </authorList>
    </citation>
    <scope>NUCLEOTIDE SEQUENCE</scope>
    <source>
        <strain evidence="3">LEGE 07157</strain>
    </source>
</reference>
<dbReference type="Proteomes" id="UP000654482">
    <property type="component" value="Unassembled WGS sequence"/>
</dbReference>
<name>A0A8J7AMH2_9CYAN</name>
<dbReference type="EMBL" id="JADEWZ010000002">
    <property type="protein sequence ID" value="MBE9114558.1"/>
    <property type="molecule type" value="Genomic_DNA"/>
</dbReference>
<evidence type="ECO:0000313" key="4">
    <source>
        <dbReference type="Proteomes" id="UP000654482"/>
    </source>
</evidence>
<keyword evidence="1" id="KW-0175">Coiled coil</keyword>
<feature type="compositionally biased region" description="Basic and acidic residues" evidence="2">
    <location>
        <begin position="1"/>
        <end position="15"/>
    </location>
</feature>
<proteinExistence type="predicted"/>
<feature type="region of interest" description="Disordered" evidence="2">
    <location>
        <begin position="1"/>
        <end position="24"/>
    </location>
</feature>
<evidence type="ECO:0000256" key="1">
    <source>
        <dbReference type="SAM" id="Coils"/>
    </source>
</evidence>
<feature type="coiled-coil region" evidence="1">
    <location>
        <begin position="61"/>
        <end position="88"/>
    </location>
</feature>
<accession>A0A8J7AMH2</accession>
<comment type="caution">
    <text evidence="3">The sequence shown here is derived from an EMBL/GenBank/DDBJ whole genome shotgun (WGS) entry which is preliminary data.</text>
</comment>
<organism evidence="3 4">
    <name type="scientific">Lusitaniella coriacea LEGE 07157</name>
    <dbReference type="NCBI Taxonomy" id="945747"/>
    <lineage>
        <taxon>Bacteria</taxon>
        <taxon>Bacillati</taxon>
        <taxon>Cyanobacteriota</taxon>
        <taxon>Cyanophyceae</taxon>
        <taxon>Spirulinales</taxon>
        <taxon>Lusitaniellaceae</taxon>
        <taxon>Lusitaniella</taxon>
    </lineage>
</organism>
<keyword evidence="4" id="KW-1185">Reference proteome</keyword>
<sequence>MSALQKPREPLENRRVLSMRSQPRQPYGYGSLLIETSLKLLVNGSLSVIAVVALVDLVPHLLSHQAKLKDIRSQVKEAEVQVNELREKFSYSFAPDRAKNVMQEQSARVDPNQRRVIWVKRTSN</sequence>
<gene>
    <name evidence="3" type="ORF">IQ249_01490</name>
</gene>
<dbReference type="RefSeq" id="WP_194027652.1">
    <property type="nucleotide sequence ID" value="NZ_JADEWZ010000002.1"/>
</dbReference>
<protein>
    <submittedName>
        <fullName evidence="3">Uncharacterized protein</fullName>
    </submittedName>
</protein>
<evidence type="ECO:0000256" key="2">
    <source>
        <dbReference type="SAM" id="MobiDB-lite"/>
    </source>
</evidence>
<evidence type="ECO:0000313" key="3">
    <source>
        <dbReference type="EMBL" id="MBE9114558.1"/>
    </source>
</evidence>
<dbReference type="AlphaFoldDB" id="A0A8J7AMH2"/>